<evidence type="ECO:0000259" key="3">
    <source>
        <dbReference type="Pfam" id="PF00465"/>
    </source>
</evidence>
<dbReference type="EC" id="1.3.1.32" evidence="5"/>
<dbReference type="AlphaFoldDB" id="A0A9Y2IRI1"/>
<keyword evidence="6" id="KW-1185">Reference proteome</keyword>
<sequence length="345" mass="36012">MRVVFGAGRVAELPAEADRFGLDRLVVVGTPGRAEDVKLVSTLLGRRVAGHFEDARMHVPASVVRAACEEVGRLGADGCVAIGGGSVIGLGKAVARRTGLPVIVVPTTYSGSEMTPIWGITEDGRKRTGRDIGVLPRSVVYDPELTRRLPPRVSGLSGLNAIAHAMEALYAPDASPVTSLMAEEGTRALATALPILIDEPGDLPARTLALRGSWLCGLCLGQTTMSLHHKLCHILGGTFDLPHAETHSILMPYVAAFNLPAAPAADAAMSRALGVAAPASELARLGALAGAAPSLGELGLAESDLDEVMRQVFSQPYANPRRLWPDEVRGLLLAALRGTPVQASG</sequence>
<proteinExistence type="predicted"/>
<feature type="domain" description="Fe-containing alcohol dehydrogenase-like C-terminal" evidence="4">
    <location>
        <begin position="157"/>
        <end position="335"/>
    </location>
</feature>
<organism evidence="5 6">
    <name type="scientific">Amycolatopsis carbonis</name>
    <dbReference type="NCBI Taxonomy" id="715471"/>
    <lineage>
        <taxon>Bacteria</taxon>
        <taxon>Bacillati</taxon>
        <taxon>Actinomycetota</taxon>
        <taxon>Actinomycetes</taxon>
        <taxon>Pseudonocardiales</taxon>
        <taxon>Pseudonocardiaceae</taxon>
        <taxon>Amycolatopsis</taxon>
    </lineage>
</organism>
<dbReference type="Proteomes" id="UP001236014">
    <property type="component" value="Chromosome"/>
</dbReference>
<feature type="domain" description="Alcohol dehydrogenase iron-type/glycerol dehydrogenase GldA" evidence="3">
    <location>
        <begin position="2"/>
        <end position="143"/>
    </location>
</feature>
<name>A0A9Y2IRI1_9PSEU</name>
<dbReference type="CDD" id="cd08177">
    <property type="entry name" value="MAR"/>
    <property type="match status" value="1"/>
</dbReference>
<dbReference type="InterPro" id="IPR034786">
    <property type="entry name" value="MAR"/>
</dbReference>
<dbReference type="PANTHER" id="PTHR11496:SF83">
    <property type="entry name" value="HYDROXYACID-OXOACID TRANSHYDROGENASE, MITOCHONDRIAL"/>
    <property type="match status" value="1"/>
</dbReference>
<protein>
    <submittedName>
        <fullName evidence="5">Maleylacetate reductase</fullName>
        <ecNumber evidence="5">1.3.1.32</ecNumber>
    </submittedName>
</protein>
<dbReference type="EMBL" id="CP127294">
    <property type="protein sequence ID" value="WIX83203.1"/>
    <property type="molecule type" value="Genomic_DNA"/>
</dbReference>
<dbReference type="KEGG" id="acab:QRX50_21795"/>
<dbReference type="PANTHER" id="PTHR11496">
    <property type="entry name" value="ALCOHOL DEHYDROGENASE"/>
    <property type="match status" value="1"/>
</dbReference>
<keyword evidence="2" id="KW-0520">NAD</keyword>
<dbReference type="Pfam" id="PF00465">
    <property type="entry name" value="Fe-ADH"/>
    <property type="match status" value="1"/>
</dbReference>
<evidence type="ECO:0000256" key="2">
    <source>
        <dbReference type="ARBA" id="ARBA00023027"/>
    </source>
</evidence>
<dbReference type="Gene3D" id="3.40.50.1970">
    <property type="match status" value="1"/>
</dbReference>
<dbReference type="Gene3D" id="1.20.1090.10">
    <property type="entry name" value="Dehydroquinate synthase-like - alpha domain"/>
    <property type="match status" value="1"/>
</dbReference>
<dbReference type="InterPro" id="IPR056798">
    <property type="entry name" value="ADH_Fe_C"/>
</dbReference>
<dbReference type="GO" id="GO:0004022">
    <property type="term" value="F:alcohol dehydrogenase (NAD+) activity"/>
    <property type="evidence" value="ECO:0007669"/>
    <property type="project" value="TreeGrafter"/>
</dbReference>
<dbReference type="SUPFAM" id="SSF56796">
    <property type="entry name" value="Dehydroquinate synthase-like"/>
    <property type="match status" value="1"/>
</dbReference>
<evidence type="ECO:0000256" key="1">
    <source>
        <dbReference type="ARBA" id="ARBA00023002"/>
    </source>
</evidence>
<reference evidence="5 6" key="1">
    <citation type="submission" date="2023-06" db="EMBL/GenBank/DDBJ databases">
        <authorList>
            <person name="Oyuntsetseg B."/>
            <person name="Kim S.B."/>
        </authorList>
    </citation>
    <scope>NUCLEOTIDE SEQUENCE [LARGE SCALE GENOMIC DNA]</scope>
    <source>
        <strain evidence="5 6">2-15</strain>
    </source>
</reference>
<dbReference type="GO" id="GO:0018506">
    <property type="term" value="F:maleylacetate reductase activity"/>
    <property type="evidence" value="ECO:0007669"/>
    <property type="project" value="UniProtKB-EC"/>
</dbReference>
<dbReference type="GO" id="GO:0046872">
    <property type="term" value="F:metal ion binding"/>
    <property type="evidence" value="ECO:0007669"/>
    <property type="project" value="InterPro"/>
</dbReference>
<dbReference type="InterPro" id="IPR039697">
    <property type="entry name" value="Alcohol_dehydrogenase_Fe"/>
</dbReference>
<accession>A0A9Y2IRI1</accession>
<dbReference type="RefSeq" id="WP_285973757.1">
    <property type="nucleotide sequence ID" value="NZ_CP127294.1"/>
</dbReference>
<dbReference type="Pfam" id="PF25137">
    <property type="entry name" value="ADH_Fe_C"/>
    <property type="match status" value="1"/>
</dbReference>
<dbReference type="InterPro" id="IPR001670">
    <property type="entry name" value="ADH_Fe/GldA"/>
</dbReference>
<evidence type="ECO:0000259" key="4">
    <source>
        <dbReference type="Pfam" id="PF25137"/>
    </source>
</evidence>
<evidence type="ECO:0000313" key="6">
    <source>
        <dbReference type="Proteomes" id="UP001236014"/>
    </source>
</evidence>
<evidence type="ECO:0000313" key="5">
    <source>
        <dbReference type="EMBL" id="WIX83203.1"/>
    </source>
</evidence>
<gene>
    <name evidence="5" type="ORF">QRX50_21795</name>
</gene>
<keyword evidence="1 5" id="KW-0560">Oxidoreductase</keyword>